<dbReference type="Pfam" id="PF04410">
    <property type="entry name" value="Gar1"/>
    <property type="match status" value="2"/>
</dbReference>
<evidence type="ECO:0000256" key="4">
    <source>
        <dbReference type="ARBA" id="ARBA00022553"/>
    </source>
</evidence>
<feature type="compositionally biased region" description="Polar residues" evidence="7">
    <location>
        <begin position="421"/>
        <end position="447"/>
    </location>
</feature>
<dbReference type="GO" id="GO:0005634">
    <property type="term" value="C:nucleus"/>
    <property type="evidence" value="ECO:0007669"/>
    <property type="project" value="UniProtKB-SubCell"/>
</dbReference>
<keyword evidence="9" id="KW-1185">Reference proteome</keyword>
<dbReference type="InterPro" id="IPR007504">
    <property type="entry name" value="H/ACA_rnp_Gar1/Naf1"/>
</dbReference>
<dbReference type="GO" id="GO:0003723">
    <property type="term" value="F:RNA binding"/>
    <property type="evidence" value="ECO:0007669"/>
    <property type="project" value="UniProtKB-KW"/>
</dbReference>
<dbReference type="GO" id="GO:0005732">
    <property type="term" value="C:sno(s)RNA-containing ribonucleoprotein complex"/>
    <property type="evidence" value="ECO:0007669"/>
    <property type="project" value="InterPro"/>
</dbReference>
<dbReference type="PANTHER" id="PTHR31633:SF1">
    <property type="entry name" value="H_ACA RIBONUCLEOPROTEIN COMPLEX NON-CORE SUBUNIT NAF1"/>
    <property type="match status" value="1"/>
</dbReference>
<feature type="compositionally biased region" description="Polar residues" evidence="7">
    <location>
        <begin position="492"/>
        <end position="502"/>
    </location>
</feature>
<feature type="region of interest" description="Disordered" evidence="7">
    <location>
        <begin position="1"/>
        <end position="30"/>
    </location>
</feature>
<keyword evidence="8" id="KW-0687">Ribonucleoprotein</keyword>
<comment type="subcellular location">
    <subcellularLocation>
        <location evidence="1">Nucleus</location>
    </subcellularLocation>
</comment>
<evidence type="ECO:0000256" key="7">
    <source>
        <dbReference type="SAM" id="MobiDB-lite"/>
    </source>
</evidence>
<keyword evidence="5" id="KW-0694">RNA-binding</keyword>
<feature type="compositionally biased region" description="Acidic residues" evidence="7">
    <location>
        <begin position="391"/>
        <end position="405"/>
    </location>
</feature>
<evidence type="ECO:0000256" key="1">
    <source>
        <dbReference type="ARBA" id="ARBA00004123"/>
    </source>
</evidence>
<dbReference type="InterPro" id="IPR038664">
    <property type="entry name" value="Gar1/Naf1_Cbf5-bd_sf"/>
</dbReference>
<organism evidence="8 9">
    <name type="scientific">Neolecta irregularis (strain DAH-3)</name>
    <dbReference type="NCBI Taxonomy" id="1198029"/>
    <lineage>
        <taxon>Eukaryota</taxon>
        <taxon>Fungi</taxon>
        <taxon>Dikarya</taxon>
        <taxon>Ascomycota</taxon>
        <taxon>Taphrinomycotina</taxon>
        <taxon>Neolectales</taxon>
        <taxon>Neolectaceae</taxon>
        <taxon>Neolecta</taxon>
    </lineage>
</organism>
<gene>
    <name evidence="8" type="ORF">NEOLI_000651</name>
</gene>
<feature type="region of interest" description="Disordered" evidence="7">
    <location>
        <begin position="390"/>
        <end position="502"/>
    </location>
</feature>
<keyword evidence="4" id="KW-0597">Phosphoprotein</keyword>
<evidence type="ECO:0000256" key="6">
    <source>
        <dbReference type="ARBA" id="ARBA00023242"/>
    </source>
</evidence>
<dbReference type="Gene3D" id="2.40.10.230">
    <property type="entry name" value="Probable tRNA pseudouridine synthase domain"/>
    <property type="match status" value="1"/>
</dbReference>
<feature type="compositionally biased region" description="Basic and acidic residues" evidence="7">
    <location>
        <begin position="249"/>
        <end position="260"/>
    </location>
</feature>
<evidence type="ECO:0000313" key="9">
    <source>
        <dbReference type="Proteomes" id="UP000186594"/>
    </source>
</evidence>
<evidence type="ECO:0000256" key="5">
    <source>
        <dbReference type="ARBA" id="ARBA00022884"/>
    </source>
</evidence>
<dbReference type="GO" id="GO:0001522">
    <property type="term" value="P:pseudouridine synthesis"/>
    <property type="evidence" value="ECO:0007669"/>
    <property type="project" value="InterPro"/>
</dbReference>
<keyword evidence="3" id="KW-0698">rRNA processing</keyword>
<evidence type="ECO:0000313" key="8">
    <source>
        <dbReference type="EMBL" id="OLL25766.1"/>
    </source>
</evidence>
<dbReference type="GO" id="GO:0006364">
    <property type="term" value="P:rRNA processing"/>
    <property type="evidence" value="ECO:0007669"/>
    <property type="project" value="UniProtKB-KW"/>
</dbReference>
<name>A0A1U7LSW5_NEOID</name>
<dbReference type="EMBL" id="LXFE01000322">
    <property type="protein sequence ID" value="OLL25766.1"/>
    <property type="molecule type" value="Genomic_DNA"/>
</dbReference>
<feature type="compositionally biased region" description="Basic and acidic residues" evidence="7">
    <location>
        <begin position="1"/>
        <end position="11"/>
    </location>
</feature>
<dbReference type="Proteomes" id="UP000186594">
    <property type="component" value="Unassembled WGS sequence"/>
</dbReference>
<protein>
    <submittedName>
        <fullName evidence="8">H/ACA ribonucleoprotein complex non-core subunit NAF1</fullName>
    </submittedName>
</protein>
<sequence length="616" mass="68764">MEEAPAKRPRLDTSIMTDHSANAAIADESNKNFPESDIALDTEYSHKPSSINGGIPGLFLVQRAREANERVFQIPENLDEKPVTNTPETHEIVLVDIPAKIPNDILEECNSQSRENIEDEAPVNSLTEPLYPFIFTRLSNYSSFSQDSNQQPLNTNSQDIIRGLDALDQLLTNPCAKMVYASDDLADASSDEDDNTDQTSSSEEESDSSSESDQEASPGPLVREHCLLDDDGSDDEKPKNGESNGAPKTKNEIVEIKPTSRPDIQLAEDAKLQRLGFIQQIVGDHVVVEGCVAGDYKVLDEDTPLFLESRKVIGVVCLVVAVNSETKIYDTFGRVQAPLYSIRFASVEEITELGLEVGMSIFYTLVNSKFILTRALQGIKGSDASNIHDEEVGEAEQEFSDDEAEAESKRRKKQEREAQRNVNSTVTTHQSQLPINNGPYTPLQRPSNYEDMLRSTPGRPSRPNNGQQERGRGRTRGQRNRGQGNRSHQSSRDNIYNNQQSQHQPLCNSLQNIPADFYQRPLHYSQQAPPISFTSYQYPQPSFHSLPQYQQPPMSGYSRPNQFQMQGNMHLNPAFLRSQIGMSQQIPAPPMNTGQHPNAQVQEILDRLKSAGHDQQ</sequence>
<dbReference type="InterPro" id="IPR040309">
    <property type="entry name" value="Naf1"/>
</dbReference>
<accession>A0A1U7LSW5</accession>
<evidence type="ECO:0000256" key="3">
    <source>
        <dbReference type="ARBA" id="ARBA00022552"/>
    </source>
</evidence>
<dbReference type="OrthoDB" id="21550at2759"/>
<keyword evidence="6" id="KW-0539">Nucleus</keyword>
<dbReference type="AlphaFoldDB" id="A0A1U7LSW5"/>
<evidence type="ECO:0000256" key="2">
    <source>
        <dbReference type="ARBA" id="ARBA00022517"/>
    </source>
</evidence>
<feature type="compositionally biased region" description="Acidic residues" evidence="7">
    <location>
        <begin position="185"/>
        <end position="214"/>
    </location>
</feature>
<reference evidence="8 9" key="1">
    <citation type="submission" date="2016-04" db="EMBL/GenBank/DDBJ databases">
        <title>Evolutionary innovation and constraint leading to complex multicellularity in the Ascomycota.</title>
        <authorList>
            <person name="Cisse O."/>
            <person name="Nguyen A."/>
            <person name="Hewitt D.A."/>
            <person name="Jedd G."/>
            <person name="Stajich J.E."/>
        </authorList>
    </citation>
    <scope>NUCLEOTIDE SEQUENCE [LARGE SCALE GENOMIC DNA]</scope>
    <source>
        <strain evidence="8 9">DAH-3</strain>
    </source>
</reference>
<dbReference type="STRING" id="1198029.A0A1U7LSW5"/>
<proteinExistence type="predicted"/>
<feature type="region of interest" description="Disordered" evidence="7">
    <location>
        <begin position="185"/>
        <end position="260"/>
    </location>
</feature>
<dbReference type="PANTHER" id="PTHR31633">
    <property type="entry name" value="H/ACA RIBONUCLEOPROTEIN COMPLEX NON-CORE SUBUNIT NAF1"/>
    <property type="match status" value="1"/>
</dbReference>
<comment type="caution">
    <text evidence="8">The sequence shown here is derived from an EMBL/GenBank/DDBJ whole genome shotgun (WGS) entry which is preliminary data.</text>
</comment>
<dbReference type="GO" id="GO:0000493">
    <property type="term" value="P:box H/ACA snoRNP assembly"/>
    <property type="evidence" value="ECO:0007669"/>
    <property type="project" value="InterPro"/>
</dbReference>
<dbReference type="OMA" id="SQIYTKG"/>
<keyword evidence="2" id="KW-0690">Ribosome biogenesis</keyword>